<dbReference type="AlphaFoldDB" id="A0A9P8V693"/>
<comment type="caution">
    <text evidence="3">The sequence shown here is derived from an EMBL/GenBank/DDBJ whole genome shotgun (WGS) entry which is preliminary data.</text>
</comment>
<dbReference type="OrthoDB" id="5086500at2759"/>
<keyword evidence="1" id="KW-0175">Coiled coil</keyword>
<gene>
    <name evidence="3" type="ORF">F5X68DRAFT_242445</name>
</gene>
<dbReference type="InterPro" id="IPR031352">
    <property type="entry name" value="SesA"/>
</dbReference>
<feature type="coiled-coil region" evidence="1">
    <location>
        <begin position="79"/>
        <end position="106"/>
    </location>
</feature>
<evidence type="ECO:0000259" key="2">
    <source>
        <dbReference type="Pfam" id="PF17107"/>
    </source>
</evidence>
<name>A0A9P8V693_9PEZI</name>
<sequence>MAEAIGAVAGIIGLLQATSASYTIISKIIDRPKAFDIVGEHTELVLAILRRVLAQLAAQPSLGQTEQDHEEDIASEKILTSCKSKAEELKRIFDEINEKIKRDQSATSWARVRAWYRHAVKGTKANRVETIMKEIFQGVQQLGQLQLFKLATQNDIGNIQRAIEDLSLVEPSLPDAEFDNKHTINANQTVEPNAWGQQNIPSGGVNTFVSGKYNVTGESATVNFGKD</sequence>
<organism evidence="3 4">
    <name type="scientific">Plectosphaerella plurivora</name>
    <dbReference type="NCBI Taxonomy" id="936078"/>
    <lineage>
        <taxon>Eukaryota</taxon>
        <taxon>Fungi</taxon>
        <taxon>Dikarya</taxon>
        <taxon>Ascomycota</taxon>
        <taxon>Pezizomycotina</taxon>
        <taxon>Sordariomycetes</taxon>
        <taxon>Hypocreomycetidae</taxon>
        <taxon>Glomerellales</taxon>
        <taxon>Plectosphaerellaceae</taxon>
        <taxon>Plectosphaerella</taxon>
    </lineage>
</organism>
<feature type="domain" description="NACHT-NTPase and P-loop NTPases N-terminal" evidence="2">
    <location>
        <begin position="8"/>
        <end position="142"/>
    </location>
</feature>
<evidence type="ECO:0000313" key="4">
    <source>
        <dbReference type="Proteomes" id="UP000770015"/>
    </source>
</evidence>
<dbReference type="Pfam" id="PF17107">
    <property type="entry name" value="SesA"/>
    <property type="match status" value="1"/>
</dbReference>
<keyword evidence="4" id="KW-1185">Reference proteome</keyword>
<protein>
    <recommendedName>
        <fullName evidence="2">NACHT-NTPase and P-loop NTPases N-terminal domain-containing protein</fullName>
    </recommendedName>
</protein>
<accession>A0A9P8V693</accession>
<proteinExistence type="predicted"/>
<evidence type="ECO:0000313" key="3">
    <source>
        <dbReference type="EMBL" id="KAH6683574.1"/>
    </source>
</evidence>
<dbReference type="EMBL" id="JAGSXJ010000017">
    <property type="protein sequence ID" value="KAH6683574.1"/>
    <property type="molecule type" value="Genomic_DNA"/>
</dbReference>
<evidence type="ECO:0000256" key="1">
    <source>
        <dbReference type="SAM" id="Coils"/>
    </source>
</evidence>
<dbReference type="Proteomes" id="UP000770015">
    <property type="component" value="Unassembled WGS sequence"/>
</dbReference>
<reference evidence="3" key="1">
    <citation type="journal article" date="2021" name="Nat. Commun.">
        <title>Genetic determinants of endophytism in the Arabidopsis root mycobiome.</title>
        <authorList>
            <person name="Mesny F."/>
            <person name="Miyauchi S."/>
            <person name="Thiergart T."/>
            <person name="Pickel B."/>
            <person name="Atanasova L."/>
            <person name="Karlsson M."/>
            <person name="Huettel B."/>
            <person name="Barry K.W."/>
            <person name="Haridas S."/>
            <person name="Chen C."/>
            <person name="Bauer D."/>
            <person name="Andreopoulos W."/>
            <person name="Pangilinan J."/>
            <person name="LaButti K."/>
            <person name="Riley R."/>
            <person name="Lipzen A."/>
            <person name="Clum A."/>
            <person name="Drula E."/>
            <person name="Henrissat B."/>
            <person name="Kohler A."/>
            <person name="Grigoriev I.V."/>
            <person name="Martin F.M."/>
            <person name="Hacquard S."/>
        </authorList>
    </citation>
    <scope>NUCLEOTIDE SEQUENCE</scope>
    <source>
        <strain evidence="3">MPI-SDFR-AT-0117</strain>
    </source>
</reference>